<keyword evidence="3" id="KW-1185">Reference proteome</keyword>
<dbReference type="OrthoDB" id="2420389at2759"/>
<reference evidence="2 3" key="1">
    <citation type="submission" date="2016-05" db="EMBL/GenBank/DDBJ databases">
        <title>Genome sequencing reveals origins of a unique bacterial endosymbiosis in the earliest lineages of terrestrial Fungi.</title>
        <authorList>
            <consortium name="DOE Joint Genome Institute"/>
            <person name="Uehling J."/>
            <person name="Gryganskyi A."/>
            <person name="Hameed K."/>
            <person name="Tschaplinski T."/>
            <person name="Misztal P."/>
            <person name="Wu S."/>
            <person name="Desiro A."/>
            <person name="Vande Pol N."/>
            <person name="Du Z.-Y."/>
            <person name="Zienkiewicz A."/>
            <person name="Zienkiewicz K."/>
            <person name="Morin E."/>
            <person name="Tisserant E."/>
            <person name="Splivallo R."/>
            <person name="Hainaut M."/>
            <person name="Henrissat B."/>
            <person name="Ohm R."/>
            <person name="Kuo A."/>
            <person name="Yan J."/>
            <person name="Lipzen A."/>
            <person name="Nolan M."/>
            <person name="Labutti K."/>
            <person name="Barry K."/>
            <person name="Goldstein A."/>
            <person name="Labbe J."/>
            <person name="Schadt C."/>
            <person name="Tuskan G."/>
            <person name="Grigoriev I."/>
            <person name="Martin F."/>
            <person name="Vilgalys R."/>
            <person name="Bonito G."/>
        </authorList>
    </citation>
    <scope>NUCLEOTIDE SEQUENCE [LARGE SCALE GENOMIC DNA]</scope>
    <source>
        <strain evidence="2 3">AG-77</strain>
    </source>
</reference>
<feature type="chain" id="PRO_5008276260" description="Cell wall protein" evidence="1">
    <location>
        <begin position="22"/>
        <end position="257"/>
    </location>
</feature>
<accession>A0A197JTR4</accession>
<dbReference type="PROSITE" id="PS51257">
    <property type="entry name" value="PROKAR_LIPOPROTEIN"/>
    <property type="match status" value="1"/>
</dbReference>
<keyword evidence="1" id="KW-0732">Signal</keyword>
<organism evidence="2 3">
    <name type="scientific">Linnemannia elongata AG-77</name>
    <dbReference type="NCBI Taxonomy" id="1314771"/>
    <lineage>
        <taxon>Eukaryota</taxon>
        <taxon>Fungi</taxon>
        <taxon>Fungi incertae sedis</taxon>
        <taxon>Mucoromycota</taxon>
        <taxon>Mortierellomycotina</taxon>
        <taxon>Mortierellomycetes</taxon>
        <taxon>Mortierellales</taxon>
        <taxon>Mortierellaceae</taxon>
        <taxon>Linnemannia</taxon>
    </lineage>
</organism>
<evidence type="ECO:0000313" key="3">
    <source>
        <dbReference type="Proteomes" id="UP000078512"/>
    </source>
</evidence>
<name>A0A197JTR4_9FUNG</name>
<evidence type="ECO:0000256" key="1">
    <source>
        <dbReference type="SAM" id="SignalP"/>
    </source>
</evidence>
<protein>
    <recommendedName>
        <fullName evidence="4">Cell wall protein</fullName>
    </recommendedName>
</protein>
<evidence type="ECO:0008006" key="4">
    <source>
        <dbReference type="Google" id="ProtNLM"/>
    </source>
</evidence>
<proteinExistence type="predicted"/>
<dbReference type="Proteomes" id="UP000078512">
    <property type="component" value="Unassembled WGS sequence"/>
</dbReference>
<dbReference type="EMBL" id="KV442047">
    <property type="protein sequence ID" value="OAQ28595.1"/>
    <property type="molecule type" value="Genomic_DNA"/>
</dbReference>
<gene>
    <name evidence="2" type="ORF">K457DRAFT_156224</name>
</gene>
<dbReference type="AlphaFoldDB" id="A0A197JTR4"/>
<feature type="signal peptide" evidence="1">
    <location>
        <begin position="1"/>
        <end position="21"/>
    </location>
</feature>
<sequence length="257" mass="26759">MRSTATFFALFLALFAISCNAAAIGYRSPNAELELEVEKSTSFEIEKRGLPIPQAAFDATVDLLVKDHTQIVVKAFADVCTDADVSAAISTSLNVQVSGLINADFGLGTKLSGALKASVKAAVKAEVDAEVKAEFTANLKVNIGNIITKVCPAHDAACINLQAKKIVSEAAKLTVKASAKIQAKIQASLSAKIKAAIDLQVKKFSVNLLLIKINVTGEVKVAESVAAKFKAAAGICASAATQIQAKEVIAIKAICSV</sequence>
<evidence type="ECO:0000313" key="2">
    <source>
        <dbReference type="EMBL" id="OAQ28595.1"/>
    </source>
</evidence>